<evidence type="ECO:0000256" key="2">
    <source>
        <dbReference type="ARBA" id="ARBA00022475"/>
    </source>
</evidence>
<evidence type="ECO:0000256" key="3">
    <source>
        <dbReference type="ARBA" id="ARBA00022692"/>
    </source>
</evidence>
<accession>A0A401JCG5</accession>
<dbReference type="EMBL" id="BGOW01000007">
    <property type="protein sequence ID" value="GBL45256.1"/>
    <property type="molecule type" value="Genomic_DNA"/>
</dbReference>
<dbReference type="Proteomes" id="UP000286806">
    <property type="component" value="Unassembled WGS sequence"/>
</dbReference>
<keyword evidence="5 6" id="KW-0472">Membrane</keyword>
<reference evidence="7 8" key="1">
    <citation type="journal article" date="2019" name="Front. Microbiol.">
        <title>Genomes of Neutrophilic Sulfur-Oxidizing Chemolithoautotrophs Representing 9 Proteobacterial Species From 8 Genera.</title>
        <authorList>
            <person name="Watanabe T."/>
            <person name="Kojima H."/>
            <person name="Umezawa K."/>
            <person name="Hori C."/>
            <person name="Takasuka T.E."/>
            <person name="Kato Y."/>
            <person name="Fukui M."/>
        </authorList>
    </citation>
    <scope>NUCLEOTIDE SEQUENCE [LARGE SCALE GENOMIC DNA]</scope>
    <source>
        <strain evidence="7 8">TTN</strain>
    </source>
</reference>
<keyword evidence="2" id="KW-1003">Cell membrane</keyword>
<dbReference type="OrthoDB" id="9792579at2"/>
<dbReference type="GO" id="GO:0005886">
    <property type="term" value="C:plasma membrane"/>
    <property type="evidence" value="ECO:0007669"/>
    <property type="project" value="UniProtKB-SubCell"/>
</dbReference>
<comment type="subcellular location">
    <subcellularLocation>
        <location evidence="1">Cell membrane</location>
        <topology evidence="1">Multi-pass membrane protein</topology>
    </subcellularLocation>
</comment>
<dbReference type="Pfam" id="PF02653">
    <property type="entry name" value="BPD_transp_2"/>
    <property type="match status" value="1"/>
</dbReference>
<dbReference type="GO" id="GO:0022857">
    <property type="term" value="F:transmembrane transporter activity"/>
    <property type="evidence" value="ECO:0007669"/>
    <property type="project" value="InterPro"/>
</dbReference>
<evidence type="ECO:0000256" key="6">
    <source>
        <dbReference type="SAM" id="Phobius"/>
    </source>
</evidence>
<proteinExistence type="predicted"/>
<feature type="transmembrane region" description="Helical" evidence="6">
    <location>
        <begin position="271"/>
        <end position="292"/>
    </location>
</feature>
<feature type="transmembrane region" description="Helical" evidence="6">
    <location>
        <begin position="94"/>
        <end position="116"/>
    </location>
</feature>
<comment type="caution">
    <text evidence="7">The sequence shown here is derived from an EMBL/GenBank/DDBJ whole genome shotgun (WGS) entry which is preliminary data.</text>
</comment>
<evidence type="ECO:0000256" key="4">
    <source>
        <dbReference type="ARBA" id="ARBA00022989"/>
    </source>
</evidence>
<dbReference type="AlphaFoldDB" id="A0A401JCG5"/>
<evidence type="ECO:0000313" key="7">
    <source>
        <dbReference type="EMBL" id="GBL45256.1"/>
    </source>
</evidence>
<feature type="transmembrane region" description="Helical" evidence="6">
    <location>
        <begin position="228"/>
        <end position="251"/>
    </location>
</feature>
<keyword evidence="8" id="KW-1185">Reference proteome</keyword>
<evidence type="ECO:0000256" key="5">
    <source>
        <dbReference type="ARBA" id="ARBA00023136"/>
    </source>
</evidence>
<evidence type="ECO:0000256" key="1">
    <source>
        <dbReference type="ARBA" id="ARBA00004651"/>
    </source>
</evidence>
<dbReference type="InterPro" id="IPR001851">
    <property type="entry name" value="ABC_transp_permease"/>
</dbReference>
<name>A0A401JCG5_9PROT</name>
<gene>
    <name evidence="7" type="ORF">SFMTTN_1063</name>
</gene>
<dbReference type="CDD" id="cd06580">
    <property type="entry name" value="TM_PBP1_transp_TpRbsC_like"/>
    <property type="match status" value="1"/>
</dbReference>
<dbReference type="PANTHER" id="PTHR43370">
    <property type="entry name" value="SUGAR ABC TRANSPORTER INTEGRAL MEMBRANE PROTEIN-RELATED"/>
    <property type="match status" value="1"/>
</dbReference>
<dbReference type="RefSeq" id="WP_124704084.1">
    <property type="nucleotide sequence ID" value="NZ_BGOW01000007.1"/>
</dbReference>
<feature type="transmembrane region" description="Helical" evidence="6">
    <location>
        <begin position="136"/>
        <end position="163"/>
    </location>
</feature>
<protein>
    <submittedName>
        <fullName evidence="7">Nucleoside ABC transporter, permease protein 2</fullName>
    </submittedName>
</protein>
<organism evidence="7 8">
    <name type="scientific">Sulfuriferula multivorans</name>
    <dbReference type="NCBI Taxonomy" id="1559896"/>
    <lineage>
        <taxon>Bacteria</taxon>
        <taxon>Pseudomonadati</taxon>
        <taxon>Pseudomonadota</taxon>
        <taxon>Betaproteobacteria</taxon>
        <taxon>Nitrosomonadales</taxon>
        <taxon>Sulfuricellaceae</taxon>
        <taxon>Sulfuriferula</taxon>
    </lineage>
</organism>
<dbReference type="PANTHER" id="PTHR43370:SF2">
    <property type="entry name" value="ABC TRANSPORTER PERMEASE PROTEIN"/>
    <property type="match status" value="1"/>
</dbReference>
<feature type="transmembrane region" description="Helical" evidence="6">
    <location>
        <begin position="65"/>
        <end position="87"/>
    </location>
</feature>
<keyword evidence="3 6" id="KW-0812">Transmembrane</keyword>
<keyword evidence="4 6" id="KW-1133">Transmembrane helix</keyword>
<sequence>MLDSSAFNISDLTVSSLRSSTPILLAILGETLTQRVGIINLGVEGQMLVGALAGFAATLSFGNPWIGLLVGALAGVLMSSLHAGLCVGLKANQIASGIAVLILGMGLTSFYGIPYVGQKIHGFHHLLSAHWQTVPILGTFVSQLTPTVIIGLIATPLVGIWLYRTRTGLIWRSVGESVQVARATGINPAFVQVQGVLIGGFFSGFAGAAMSVDYTRDWVENMTGGRGLVAVGLVIVARWNPFLALPAALLFGGSEAFYLRLQTAGVAVSPYLLATIPYVVTLLVLLVSYYLANKEGGAPQGLTAIFR</sequence>
<evidence type="ECO:0000313" key="8">
    <source>
        <dbReference type="Proteomes" id="UP000286806"/>
    </source>
</evidence>